<organism evidence="11 12">
    <name type="scientific">Halobacillus halophilus (strain ATCC 35676 / DSM 2266 / JCM 20832 / KCTC 3685 / LMG 17431 / NBRC 102448 / NCIMB 2269)</name>
    <name type="common">Sporosarcina halophila</name>
    <dbReference type="NCBI Taxonomy" id="866895"/>
    <lineage>
        <taxon>Bacteria</taxon>
        <taxon>Bacillati</taxon>
        <taxon>Bacillota</taxon>
        <taxon>Bacilli</taxon>
        <taxon>Bacillales</taxon>
        <taxon>Bacillaceae</taxon>
        <taxon>Halobacillus</taxon>
    </lineage>
</organism>
<dbReference type="GO" id="GO:0003677">
    <property type="term" value="F:DNA binding"/>
    <property type="evidence" value="ECO:0007669"/>
    <property type="project" value="UniProtKB-KW"/>
</dbReference>
<dbReference type="AlphaFoldDB" id="I0JQW3"/>
<keyword evidence="3 9" id="KW-0597">Phosphoprotein</keyword>
<evidence type="ECO:0000256" key="1">
    <source>
        <dbReference type="ARBA" id="ARBA00004496"/>
    </source>
</evidence>
<dbReference type="InterPro" id="IPR036390">
    <property type="entry name" value="WH_DNA-bd_sf"/>
</dbReference>
<dbReference type="HOGENOM" id="CLU_000445_39_0_9"/>
<keyword evidence="2" id="KW-0963">Cytoplasm</keyword>
<dbReference type="Pfam" id="PF20714">
    <property type="entry name" value="HTH_64"/>
    <property type="match status" value="1"/>
</dbReference>
<dbReference type="InterPro" id="IPR051271">
    <property type="entry name" value="2C-system_Tx_regulators"/>
</dbReference>
<dbReference type="GO" id="GO:0005737">
    <property type="term" value="C:cytoplasm"/>
    <property type="evidence" value="ECO:0007669"/>
    <property type="project" value="UniProtKB-SubCell"/>
</dbReference>
<keyword evidence="5" id="KW-0805">Transcription regulation</keyword>
<evidence type="ECO:0000256" key="4">
    <source>
        <dbReference type="ARBA" id="ARBA00023012"/>
    </source>
</evidence>
<dbReference type="InterPro" id="IPR048714">
    <property type="entry name" value="DpiA-like_HTH"/>
</dbReference>
<feature type="modified residue" description="4-aspartylphosphate" evidence="9">
    <location>
        <position position="59"/>
    </location>
</feature>
<name>I0JQW3_HALH3</name>
<keyword evidence="8" id="KW-0804">Transcription</keyword>
<dbReference type="eggNOG" id="COG4565">
    <property type="taxonomic scope" value="Bacteria"/>
</dbReference>
<feature type="domain" description="Response regulatory" evidence="10">
    <location>
        <begin position="8"/>
        <end position="124"/>
    </location>
</feature>
<evidence type="ECO:0000256" key="8">
    <source>
        <dbReference type="ARBA" id="ARBA00023163"/>
    </source>
</evidence>
<dbReference type="GO" id="GO:0000156">
    <property type="term" value="F:phosphorelay response regulator activity"/>
    <property type="evidence" value="ECO:0007669"/>
    <property type="project" value="TreeGrafter"/>
</dbReference>
<protein>
    <submittedName>
        <fullName evidence="11">Two-component response regulator</fullName>
    </submittedName>
</protein>
<dbReference type="PATRIC" id="fig|866895.3.peg.3223"/>
<dbReference type="CDD" id="cd19925">
    <property type="entry name" value="REC_citrate_TCS"/>
    <property type="match status" value="1"/>
</dbReference>
<keyword evidence="6" id="KW-0238">DNA-binding</keyword>
<evidence type="ECO:0000313" key="11">
    <source>
        <dbReference type="EMBL" id="CCG46533.1"/>
    </source>
</evidence>
<proteinExistence type="predicted"/>
<dbReference type="SUPFAM" id="SSF46785">
    <property type="entry name" value="Winged helix' DNA-binding domain"/>
    <property type="match status" value="1"/>
</dbReference>
<evidence type="ECO:0000313" key="12">
    <source>
        <dbReference type="Proteomes" id="UP000007397"/>
    </source>
</evidence>
<dbReference type="SUPFAM" id="SSF52172">
    <property type="entry name" value="CheY-like"/>
    <property type="match status" value="1"/>
</dbReference>
<evidence type="ECO:0000256" key="9">
    <source>
        <dbReference type="PROSITE-ProRule" id="PRU00169"/>
    </source>
</evidence>
<reference evidence="11 12" key="1">
    <citation type="journal article" date="2013" name="Environ. Microbiol.">
        <title>Chloride and organic osmolytes: a hybrid strategy to cope with elevated salinities by the moderately halophilic, chloride-dependent bacterium Halobacillus halophilus.</title>
        <authorList>
            <person name="Saum S.H."/>
            <person name="Pfeiffer F."/>
            <person name="Palm P."/>
            <person name="Rampp M."/>
            <person name="Schuster S.C."/>
            <person name="Muller V."/>
            <person name="Oesterhelt D."/>
        </authorList>
    </citation>
    <scope>NUCLEOTIDE SEQUENCE [LARGE SCALE GENOMIC DNA]</scope>
    <source>
        <strain evidence="12">ATCC 35676 / DSM 2266 / JCM 20832 / KCTC 3685 / LMG 17431 / NBRC 102448 / NCIMB 2269</strain>
    </source>
</reference>
<comment type="subcellular location">
    <subcellularLocation>
        <location evidence="1">Cytoplasm</location>
    </subcellularLocation>
</comment>
<dbReference type="InterPro" id="IPR001789">
    <property type="entry name" value="Sig_transdc_resp-reg_receiver"/>
</dbReference>
<gene>
    <name evidence="11" type="ordered locus">HBHAL_4191</name>
</gene>
<dbReference type="PIRSF" id="PIRSF006171">
    <property type="entry name" value="RR_citrat_malat"/>
    <property type="match status" value="1"/>
</dbReference>
<evidence type="ECO:0000256" key="2">
    <source>
        <dbReference type="ARBA" id="ARBA00022490"/>
    </source>
</evidence>
<dbReference type="GO" id="GO:0003700">
    <property type="term" value="F:DNA-binding transcription factor activity"/>
    <property type="evidence" value="ECO:0007669"/>
    <property type="project" value="InterPro"/>
</dbReference>
<dbReference type="PROSITE" id="PS50110">
    <property type="entry name" value="RESPONSE_REGULATORY"/>
    <property type="match status" value="1"/>
</dbReference>
<evidence type="ECO:0000256" key="7">
    <source>
        <dbReference type="ARBA" id="ARBA00023159"/>
    </source>
</evidence>
<dbReference type="Proteomes" id="UP000007397">
    <property type="component" value="Chromosome"/>
</dbReference>
<dbReference type="STRING" id="866895.HBHAL_4191"/>
<dbReference type="Pfam" id="PF00072">
    <property type="entry name" value="Response_reg"/>
    <property type="match status" value="1"/>
</dbReference>
<dbReference type="Gene3D" id="3.40.50.2300">
    <property type="match status" value="1"/>
</dbReference>
<evidence type="ECO:0000259" key="10">
    <source>
        <dbReference type="PROSITE" id="PS50110"/>
    </source>
</evidence>
<evidence type="ECO:0000256" key="5">
    <source>
        <dbReference type="ARBA" id="ARBA00023015"/>
    </source>
</evidence>
<accession>I0JQW3</accession>
<keyword evidence="12" id="KW-1185">Reference proteome</keyword>
<dbReference type="KEGG" id="hhd:HBHAL_4191"/>
<dbReference type="InterPro" id="IPR024187">
    <property type="entry name" value="Sig_transdc_resp-reg_cit/mal"/>
</dbReference>
<dbReference type="EMBL" id="HE717023">
    <property type="protein sequence ID" value="CCG46533.1"/>
    <property type="molecule type" value="Genomic_DNA"/>
</dbReference>
<dbReference type="PANTHER" id="PTHR45526:SF1">
    <property type="entry name" value="TRANSCRIPTIONAL REGULATORY PROTEIN DCUR-RELATED"/>
    <property type="match status" value="1"/>
</dbReference>
<dbReference type="InterPro" id="IPR011006">
    <property type="entry name" value="CheY-like_superfamily"/>
</dbReference>
<evidence type="ECO:0000256" key="6">
    <source>
        <dbReference type="ARBA" id="ARBA00023125"/>
    </source>
</evidence>
<dbReference type="RefSeq" id="WP_014644421.1">
    <property type="nucleotide sequence ID" value="NC_017668.1"/>
</dbReference>
<evidence type="ECO:0000256" key="3">
    <source>
        <dbReference type="ARBA" id="ARBA00022553"/>
    </source>
</evidence>
<dbReference type="PANTHER" id="PTHR45526">
    <property type="entry name" value="TRANSCRIPTIONAL REGULATORY PROTEIN DPIA"/>
    <property type="match status" value="1"/>
</dbReference>
<sequence>MSRQQVIEVLLIEDDPMVQEVNRQFIERVSPFQVVDVASDGREGVRMAKELSPHLIVLDIFMPGQDGVEALKEIRKHAFDVDVIVITAANDKDTIRSMFRHGAIDYLIKPFKFERLQQALTNYRDFRSEIRGEGALQQQQIDGLVGSKLDHDVKELPKGLNQQTLEQITTFLSRNSDALSAEQVADGVGMARVTARRYLEYLQKIGEVDIDIQYGGVGRPVNRYHMKV</sequence>
<keyword evidence="4" id="KW-0902">Two-component regulatory system</keyword>
<dbReference type="SMART" id="SM00448">
    <property type="entry name" value="REC"/>
    <property type="match status" value="1"/>
</dbReference>
<keyword evidence="7" id="KW-0010">Activator</keyword>